<dbReference type="SMART" id="SM00382">
    <property type="entry name" value="AAA"/>
    <property type="match status" value="1"/>
</dbReference>
<evidence type="ECO:0000256" key="1">
    <source>
        <dbReference type="ARBA" id="ARBA00004496"/>
    </source>
</evidence>
<evidence type="ECO:0000256" key="6">
    <source>
        <dbReference type="ARBA" id="ARBA00022942"/>
    </source>
</evidence>
<dbReference type="HOGENOM" id="CLU_000688_6_1_1"/>
<dbReference type="GO" id="GO:0008233">
    <property type="term" value="F:peptidase activity"/>
    <property type="evidence" value="ECO:0007669"/>
    <property type="project" value="UniProtKB-KW"/>
</dbReference>
<evidence type="ECO:0000256" key="7">
    <source>
        <dbReference type="RuleBase" id="RU003651"/>
    </source>
</evidence>
<dbReference type="Proteomes" id="UP000005446">
    <property type="component" value="Unassembled WGS sequence"/>
</dbReference>
<dbReference type="Pfam" id="PF00004">
    <property type="entry name" value="AAA"/>
    <property type="match status" value="2"/>
</dbReference>
<dbReference type="FunFam" id="3.40.50.300:FF:002861">
    <property type="entry name" value="Cell division control protein 48 homolog E"/>
    <property type="match status" value="1"/>
</dbReference>
<dbReference type="Gene3D" id="2.40.50.140">
    <property type="entry name" value="Nucleic acid-binding proteins"/>
    <property type="match status" value="1"/>
</dbReference>
<accession>H0ERI6</accession>
<dbReference type="InterPro" id="IPR041569">
    <property type="entry name" value="AAA_lid_3"/>
</dbReference>
<dbReference type="Gene3D" id="1.10.8.60">
    <property type="match status" value="1"/>
</dbReference>
<dbReference type="GO" id="GO:0006508">
    <property type="term" value="P:proteolysis"/>
    <property type="evidence" value="ECO:0007669"/>
    <property type="project" value="UniProtKB-KW"/>
</dbReference>
<keyword evidence="9" id="KW-0378">Hydrolase</keyword>
<comment type="similarity">
    <text evidence="2 7">Belongs to the AAA ATPase family.</text>
</comment>
<dbReference type="GO" id="GO:0008540">
    <property type="term" value="C:proteasome regulatory particle, base subcomplex"/>
    <property type="evidence" value="ECO:0007669"/>
    <property type="project" value="UniProtKB-ARBA"/>
</dbReference>
<organism evidence="9 10">
    <name type="scientific">Glarea lozoyensis (strain ATCC 74030 / MF5533)</name>
    <dbReference type="NCBI Taxonomy" id="1104152"/>
    <lineage>
        <taxon>Eukaryota</taxon>
        <taxon>Fungi</taxon>
        <taxon>Dikarya</taxon>
        <taxon>Ascomycota</taxon>
        <taxon>Pezizomycotina</taxon>
        <taxon>Leotiomycetes</taxon>
        <taxon>Helotiales</taxon>
        <taxon>Helotiaceae</taxon>
        <taxon>Glarea</taxon>
    </lineage>
</organism>
<evidence type="ECO:0000256" key="4">
    <source>
        <dbReference type="ARBA" id="ARBA00022741"/>
    </source>
</evidence>
<evidence type="ECO:0000256" key="5">
    <source>
        <dbReference type="ARBA" id="ARBA00022840"/>
    </source>
</evidence>
<dbReference type="InParanoid" id="H0ERI6"/>
<dbReference type="FunCoup" id="H0ERI6">
    <property type="interactions" value="710"/>
</dbReference>
<dbReference type="InterPro" id="IPR003593">
    <property type="entry name" value="AAA+_ATPase"/>
</dbReference>
<dbReference type="GO" id="GO:0005524">
    <property type="term" value="F:ATP binding"/>
    <property type="evidence" value="ECO:0007669"/>
    <property type="project" value="UniProtKB-KW"/>
</dbReference>
<reference evidence="9 10" key="1">
    <citation type="journal article" date="2012" name="Eukaryot. Cell">
        <title>Genome sequence of the fungus Glarea lozoyensis: the first genome sequence of a species from the Helotiaceae family.</title>
        <authorList>
            <person name="Youssar L."/>
            <person name="Gruening B.A."/>
            <person name="Erxleben A."/>
            <person name="Guenther S."/>
            <person name="Huettel W."/>
        </authorList>
    </citation>
    <scope>NUCLEOTIDE SEQUENCE [LARGE SCALE GENOMIC DNA]</scope>
    <source>
        <strain evidence="10">ATCC 74030 / MF5533</strain>
    </source>
</reference>
<evidence type="ECO:0000256" key="3">
    <source>
        <dbReference type="ARBA" id="ARBA00022490"/>
    </source>
</evidence>
<keyword evidence="10" id="KW-1185">Reference proteome</keyword>
<feature type="domain" description="AAA+ ATPase" evidence="8">
    <location>
        <begin position="214"/>
        <end position="314"/>
    </location>
</feature>
<gene>
    <name evidence="9" type="ORF">M7I_5305</name>
</gene>
<dbReference type="OrthoDB" id="1937997at2759"/>
<keyword evidence="3" id="KW-0963">Cytoplasm</keyword>
<dbReference type="PROSITE" id="PS00674">
    <property type="entry name" value="AAA"/>
    <property type="match status" value="1"/>
</dbReference>
<dbReference type="GO" id="GO:0016887">
    <property type="term" value="F:ATP hydrolysis activity"/>
    <property type="evidence" value="ECO:0007669"/>
    <property type="project" value="InterPro"/>
</dbReference>
<dbReference type="Pfam" id="PF17862">
    <property type="entry name" value="AAA_lid_3"/>
    <property type="match status" value="1"/>
</dbReference>
<dbReference type="Gene3D" id="3.40.50.300">
    <property type="entry name" value="P-loop containing nucleotide triphosphate hydrolases"/>
    <property type="match status" value="2"/>
</dbReference>
<name>H0ERI6_GLAL7</name>
<dbReference type="FunFam" id="1.10.8.60:FF:000005">
    <property type="entry name" value="26S protease regulatory subunit 7"/>
    <property type="match status" value="1"/>
</dbReference>
<keyword evidence="5 7" id="KW-0067">ATP-binding</keyword>
<keyword evidence="9" id="KW-0645">Protease</keyword>
<dbReference type="SUPFAM" id="SSF52540">
    <property type="entry name" value="P-loop containing nucleoside triphosphate hydrolases"/>
    <property type="match status" value="1"/>
</dbReference>
<dbReference type="InterPro" id="IPR003959">
    <property type="entry name" value="ATPase_AAA_core"/>
</dbReference>
<dbReference type="PANTHER" id="PTHR23073">
    <property type="entry name" value="26S PROTEASOME REGULATORY SUBUNIT"/>
    <property type="match status" value="1"/>
</dbReference>
<dbReference type="InterPro" id="IPR027417">
    <property type="entry name" value="P-loop_NTPase"/>
</dbReference>
<dbReference type="InterPro" id="IPR050221">
    <property type="entry name" value="26S_Proteasome_ATPase"/>
</dbReference>
<comment type="subcellular location">
    <subcellularLocation>
        <location evidence="1">Cytoplasm</location>
    </subcellularLocation>
</comment>
<evidence type="ECO:0000256" key="2">
    <source>
        <dbReference type="ARBA" id="ARBA00006914"/>
    </source>
</evidence>
<dbReference type="InterPro" id="IPR048723">
    <property type="entry name" value="OB_PRS7"/>
</dbReference>
<proteinExistence type="inferred from homology"/>
<comment type="caution">
    <text evidence="9">The sequence shown here is derived from an EMBL/GenBank/DDBJ whole genome shotgun (WGS) entry which is preliminary data.</text>
</comment>
<dbReference type="EMBL" id="AGUE01000135">
    <property type="protein sequence ID" value="EHK98797.1"/>
    <property type="molecule type" value="Genomic_DNA"/>
</dbReference>
<dbReference type="InterPro" id="IPR003960">
    <property type="entry name" value="ATPase_AAA_CS"/>
</dbReference>
<dbReference type="AlphaFoldDB" id="H0ERI6"/>
<dbReference type="Pfam" id="PF21236">
    <property type="entry name" value="OB_PRS7"/>
    <property type="match status" value="1"/>
</dbReference>
<sequence>MPSATGADWQKYTKKFADDEIEEKKITPLTDEDIQVLKTYGAAPYAAGLRKLEQQIKERQNSVNDKIGVKESDTGLAPPHLWDIAADRQRMSEEQPLQVARCTKIIQDDKDTEKSKYVINVKQIAKFVVNLGDRVSPTDIEEGMRVGVDRNKYQILLPLPPKIDASVTMMTVEEKPDVTYGDVGGCKEQVEKLREVVEMPLLSPERFVNLGIDPPKGALLYGPPGTGKTLCARAVANRTDATFIRVIGSARVDDGAGGDNEVQRTMLELITQLDGFDARGNIKVMFATNRPSTLDPALMRPGRIDRKIEFSLPDLDGRANILRIHAKSMSVERDIRWELISRLCPNSTGAELRSVCTEAGMFAIRARRKVATEKDFLSAVDKVIKGNLKFNSTATYMQYN</sequence>
<dbReference type="FunFam" id="2.40.50.140:FF:000037">
    <property type="entry name" value="26S protease regulatory subunit 7"/>
    <property type="match status" value="1"/>
</dbReference>
<keyword evidence="4 7" id="KW-0547">Nucleotide-binding</keyword>
<evidence type="ECO:0000313" key="9">
    <source>
        <dbReference type="EMBL" id="EHK98797.1"/>
    </source>
</evidence>
<dbReference type="InterPro" id="IPR012340">
    <property type="entry name" value="NA-bd_OB-fold"/>
</dbReference>
<dbReference type="GO" id="GO:0005737">
    <property type="term" value="C:cytoplasm"/>
    <property type="evidence" value="ECO:0007669"/>
    <property type="project" value="UniProtKB-SubCell"/>
</dbReference>
<evidence type="ECO:0000259" key="8">
    <source>
        <dbReference type="SMART" id="SM00382"/>
    </source>
</evidence>
<keyword evidence="6" id="KW-0647">Proteasome</keyword>
<evidence type="ECO:0000313" key="10">
    <source>
        <dbReference type="Proteomes" id="UP000005446"/>
    </source>
</evidence>
<protein>
    <submittedName>
        <fullName evidence="9">Putative 26S protease regulatory subunit 7 like protein</fullName>
    </submittedName>
</protein>